<dbReference type="KEGG" id="bgx:ESN35_02630"/>
<accession>A0A4P6DXB5</accession>
<evidence type="ECO:0000313" key="2">
    <source>
        <dbReference type="EMBL" id="QAY32448.1"/>
    </source>
</evidence>
<reference evidence="2 3" key="1">
    <citation type="submission" date="2019-01" db="EMBL/GenBank/DDBJ databases">
        <title>Complete genome sequence of Bifidobacterium gallinarum CACC 514.</title>
        <authorList>
            <person name="Jung M."/>
        </authorList>
    </citation>
    <scope>NUCLEOTIDE SEQUENCE [LARGE SCALE GENOMIC DNA]</scope>
    <source>
        <strain evidence="2 3">CACC 514</strain>
    </source>
</reference>
<evidence type="ECO:0000313" key="3">
    <source>
        <dbReference type="Proteomes" id="UP000293589"/>
    </source>
</evidence>
<dbReference type="Proteomes" id="UP000293589">
    <property type="component" value="Chromosome"/>
</dbReference>
<gene>
    <name evidence="2" type="ORF">ESN35_02630</name>
</gene>
<name>A0A4P6DXB5_9BIFI</name>
<protein>
    <submittedName>
        <fullName evidence="2">Uncharacterized protein</fullName>
    </submittedName>
</protein>
<evidence type="ECO:0000256" key="1">
    <source>
        <dbReference type="SAM" id="MobiDB-lite"/>
    </source>
</evidence>
<sequence>MPFNQGAFLGCILGRKTNPQEAPLTPSYSTAQRRATTHENNTRAKYYPVSFLYGGIEADPDFRKNAIKALSSGVPLPPVELAPDPDDPDFLY</sequence>
<dbReference type="EMBL" id="CP035464">
    <property type="protein sequence ID" value="QAY32448.1"/>
    <property type="molecule type" value="Genomic_DNA"/>
</dbReference>
<proteinExistence type="predicted"/>
<dbReference type="RefSeq" id="WP_129236956.1">
    <property type="nucleotide sequence ID" value="NZ_CP035464.1"/>
</dbReference>
<organism evidence="2 3">
    <name type="scientific">Bifidobacterium pullorum subsp. gallinarum</name>
    <dbReference type="NCBI Taxonomy" id="78344"/>
    <lineage>
        <taxon>Bacteria</taxon>
        <taxon>Bacillati</taxon>
        <taxon>Actinomycetota</taxon>
        <taxon>Actinomycetes</taxon>
        <taxon>Bifidobacteriales</taxon>
        <taxon>Bifidobacteriaceae</taxon>
        <taxon>Bifidobacterium</taxon>
    </lineage>
</organism>
<dbReference type="AlphaFoldDB" id="A0A4P6DXB5"/>
<feature type="region of interest" description="Disordered" evidence="1">
    <location>
        <begin position="20"/>
        <end position="40"/>
    </location>
</feature>